<keyword evidence="3" id="KW-1185">Reference proteome</keyword>
<evidence type="ECO:0000313" key="2">
    <source>
        <dbReference type="EMBL" id="KAK7827887.1"/>
    </source>
</evidence>
<dbReference type="GO" id="GO:0016301">
    <property type="term" value="F:kinase activity"/>
    <property type="evidence" value="ECO:0007669"/>
    <property type="project" value="UniProtKB-KW"/>
</dbReference>
<dbReference type="EMBL" id="PKMF04000514">
    <property type="protein sequence ID" value="KAK7827887.1"/>
    <property type="molecule type" value="Genomic_DNA"/>
</dbReference>
<reference evidence="2 3" key="1">
    <citation type="journal article" date="2018" name="Sci. Data">
        <title>The draft genome sequence of cork oak.</title>
        <authorList>
            <person name="Ramos A.M."/>
            <person name="Usie A."/>
            <person name="Barbosa P."/>
            <person name="Barros P.M."/>
            <person name="Capote T."/>
            <person name="Chaves I."/>
            <person name="Simoes F."/>
            <person name="Abreu I."/>
            <person name="Carrasquinho I."/>
            <person name="Faro C."/>
            <person name="Guimaraes J.B."/>
            <person name="Mendonca D."/>
            <person name="Nobrega F."/>
            <person name="Rodrigues L."/>
            <person name="Saibo N.J.M."/>
            <person name="Varela M.C."/>
            <person name="Egas C."/>
            <person name="Matos J."/>
            <person name="Miguel C.M."/>
            <person name="Oliveira M.M."/>
            <person name="Ricardo C.P."/>
            <person name="Goncalves S."/>
        </authorList>
    </citation>
    <scope>NUCLEOTIDE SEQUENCE [LARGE SCALE GENOMIC DNA]</scope>
    <source>
        <strain evidence="3">cv. HL8</strain>
    </source>
</reference>
<feature type="compositionally biased region" description="Basic and acidic residues" evidence="1">
    <location>
        <begin position="115"/>
        <end position="138"/>
    </location>
</feature>
<accession>A0AAW0JMD1</accession>
<comment type="caution">
    <text evidence="2">The sequence shown here is derived from an EMBL/GenBank/DDBJ whole genome shotgun (WGS) entry which is preliminary data.</text>
</comment>
<organism evidence="2 3">
    <name type="scientific">Quercus suber</name>
    <name type="common">Cork oak</name>
    <dbReference type="NCBI Taxonomy" id="58331"/>
    <lineage>
        <taxon>Eukaryota</taxon>
        <taxon>Viridiplantae</taxon>
        <taxon>Streptophyta</taxon>
        <taxon>Embryophyta</taxon>
        <taxon>Tracheophyta</taxon>
        <taxon>Spermatophyta</taxon>
        <taxon>Magnoliopsida</taxon>
        <taxon>eudicotyledons</taxon>
        <taxon>Gunneridae</taxon>
        <taxon>Pentapetalae</taxon>
        <taxon>rosids</taxon>
        <taxon>fabids</taxon>
        <taxon>Fagales</taxon>
        <taxon>Fagaceae</taxon>
        <taxon>Quercus</taxon>
    </lineage>
</organism>
<protein>
    <submittedName>
        <fullName evidence="2">Lrr receptor-like serine/threonine-protein kinase</fullName>
    </submittedName>
</protein>
<feature type="compositionally biased region" description="Basic and acidic residues" evidence="1">
    <location>
        <begin position="154"/>
        <end position="167"/>
    </location>
</feature>
<proteinExistence type="predicted"/>
<evidence type="ECO:0000256" key="1">
    <source>
        <dbReference type="SAM" id="MobiDB-lite"/>
    </source>
</evidence>
<dbReference type="AlphaFoldDB" id="A0AAW0JMD1"/>
<feature type="region of interest" description="Disordered" evidence="1">
    <location>
        <begin position="100"/>
        <end position="167"/>
    </location>
</feature>
<evidence type="ECO:0000313" key="3">
    <source>
        <dbReference type="Proteomes" id="UP000237347"/>
    </source>
</evidence>
<dbReference type="Gene3D" id="3.80.10.10">
    <property type="entry name" value="Ribonuclease Inhibitor"/>
    <property type="match status" value="1"/>
</dbReference>
<feature type="compositionally biased region" description="Low complexity" evidence="1">
    <location>
        <begin position="141"/>
        <end position="152"/>
    </location>
</feature>
<dbReference type="SUPFAM" id="SSF52058">
    <property type="entry name" value="L domain-like"/>
    <property type="match status" value="1"/>
</dbReference>
<dbReference type="Proteomes" id="UP000237347">
    <property type="component" value="Unassembled WGS sequence"/>
</dbReference>
<dbReference type="InterPro" id="IPR032675">
    <property type="entry name" value="LRR_dom_sf"/>
</dbReference>
<gene>
    <name evidence="2" type="ORF">CFP56_030795</name>
</gene>
<name>A0AAW0JMD1_QUESU</name>
<sequence>MPLKLFDEISSSEMFTRLEIDFGIQPYSLLLSNVRNCNELPNWNSQKLPVSWLSDMTNTPSLSFLKDLTLIDLRQNNFGGEIPDLFPNLTKLTDAYMSDNQLTGKGGAAASAGYDKGREAGKKNRQGGERSDVGDVRYARSSSAGEGSSTGEGENERRLGKTERVRE</sequence>